<proteinExistence type="predicted"/>
<feature type="transmembrane region" description="Helical" evidence="1">
    <location>
        <begin position="12"/>
        <end position="31"/>
    </location>
</feature>
<keyword evidence="4" id="KW-1185">Reference proteome</keyword>
<accession>M2RJP4</accession>
<dbReference type="PROSITE" id="PS50097">
    <property type="entry name" value="BTB"/>
    <property type="match status" value="1"/>
</dbReference>
<dbReference type="STRING" id="914234.M2RJP4"/>
<dbReference type="OrthoDB" id="3164835at2759"/>
<dbReference type="InterPro" id="IPR011333">
    <property type="entry name" value="SKP1/BTB/POZ_sf"/>
</dbReference>
<evidence type="ECO:0000259" key="2">
    <source>
        <dbReference type="PROSITE" id="PS50097"/>
    </source>
</evidence>
<dbReference type="Gene3D" id="3.30.710.10">
    <property type="entry name" value="Potassium Channel Kv1.1, Chain A"/>
    <property type="match status" value="1"/>
</dbReference>
<dbReference type="Pfam" id="PF00651">
    <property type="entry name" value="BTB"/>
    <property type="match status" value="1"/>
</dbReference>
<protein>
    <recommendedName>
        <fullName evidence="2">BTB domain-containing protein</fullName>
    </recommendedName>
</protein>
<dbReference type="InterPro" id="IPR000210">
    <property type="entry name" value="BTB/POZ_dom"/>
</dbReference>
<keyword evidence="1" id="KW-0472">Membrane</keyword>
<keyword evidence="1" id="KW-0812">Transmembrane</keyword>
<name>M2RJP4_CERS8</name>
<dbReference type="SUPFAM" id="SSF54695">
    <property type="entry name" value="POZ domain"/>
    <property type="match status" value="1"/>
</dbReference>
<dbReference type="SMART" id="SM00225">
    <property type="entry name" value="BTB"/>
    <property type="match status" value="1"/>
</dbReference>
<evidence type="ECO:0000313" key="3">
    <source>
        <dbReference type="EMBL" id="EMD39016.1"/>
    </source>
</evidence>
<evidence type="ECO:0000313" key="4">
    <source>
        <dbReference type="Proteomes" id="UP000016930"/>
    </source>
</evidence>
<dbReference type="CDD" id="cd18186">
    <property type="entry name" value="BTB_POZ_ZBTB_KLHL-like"/>
    <property type="match status" value="1"/>
</dbReference>
<organism evidence="3 4">
    <name type="scientific">Ceriporiopsis subvermispora (strain B)</name>
    <name type="common">White-rot fungus</name>
    <name type="synonym">Gelatoporia subvermispora</name>
    <dbReference type="NCBI Taxonomy" id="914234"/>
    <lineage>
        <taxon>Eukaryota</taxon>
        <taxon>Fungi</taxon>
        <taxon>Dikarya</taxon>
        <taxon>Basidiomycota</taxon>
        <taxon>Agaricomycotina</taxon>
        <taxon>Agaricomycetes</taxon>
        <taxon>Polyporales</taxon>
        <taxon>Gelatoporiaceae</taxon>
        <taxon>Gelatoporia</taxon>
    </lineage>
</organism>
<feature type="non-terminal residue" evidence="3">
    <location>
        <position position="280"/>
    </location>
</feature>
<evidence type="ECO:0000256" key="1">
    <source>
        <dbReference type="SAM" id="Phobius"/>
    </source>
</evidence>
<dbReference type="AlphaFoldDB" id="M2RJP4"/>
<dbReference type="EMBL" id="KB445794">
    <property type="protein sequence ID" value="EMD39016.1"/>
    <property type="molecule type" value="Genomic_DNA"/>
</dbReference>
<feature type="domain" description="BTB" evidence="2">
    <location>
        <begin position="63"/>
        <end position="149"/>
    </location>
</feature>
<reference evidence="3 4" key="1">
    <citation type="journal article" date="2012" name="Proc. Natl. Acad. Sci. U.S.A.">
        <title>Comparative genomics of Ceriporiopsis subvermispora and Phanerochaete chrysosporium provide insight into selective ligninolysis.</title>
        <authorList>
            <person name="Fernandez-Fueyo E."/>
            <person name="Ruiz-Duenas F.J."/>
            <person name="Ferreira P."/>
            <person name="Floudas D."/>
            <person name="Hibbett D.S."/>
            <person name="Canessa P."/>
            <person name="Larrondo L.F."/>
            <person name="James T.Y."/>
            <person name="Seelenfreund D."/>
            <person name="Lobos S."/>
            <person name="Polanco R."/>
            <person name="Tello M."/>
            <person name="Honda Y."/>
            <person name="Watanabe T."/>
            <person name="Watanabe T."/>
            <person name="Ryu J.S."/>
            <person name="Kubicek C.P."/>
            <person name="Schmoll M."/>
            <person name="Gaskell J."/>
            <person name="Hammel K.E."/>
            <person name="St John F.J."/>
            <person name="Vanden Wymelenberg A."/>
            <person name="Sabat G."/>
            <person name="Splinter BonDurant S."/>
            <person name="Syed K."/>
            <person name="Yadav J.S."/>
            <person name="Doddapaneni H."/>
            <person name="Subramanian V."/>
            <person name="Lavin J.L."/>
            <person name="Oguiza J.A."/>
            <person name="Perez G."/>
            <person name="Pisabarro A.G."/>
            <person name="Ramirez L."/>
            <person name="Santoyo F."/>
            <person name="Master E."/>
            <person name="Coutinho P.M."/>
            <person name="Henrissat B."/>
            <person name="Lombard V."/>
            <person name="Magnuson J.K."/>
            <person name="Kuees U."/>
            <person name="Hori C."/>
            <person name="Igarashi K."/>
            <person name="Samejima M."/>
            <person name="Held B.W."/>
            <person name="Barry K.W."/>
            <person name="LaButti K.M."/>
            <person name="Lapidus A."/>
            <person name="Lindquist E.A."/>
            <person name="Lucas S.M."/>
            <person name="Riley R."/>
            <person name="Salamov A.A."/>
            <person name="Hoffmeister D."/>
            <person name="Schwenk D."/>
            <person name="Hadar Y."/>
            <person name="Yarden O."/>
            <person name="de Vries R.P."/>
            <person name="Wiebenga A."/>
            <person name="Stenlid J."/>
            <person name="Eastwood D."/>
            <person name="Grigoriev I.V."/>
            <person name="Berka R.M."/>
            <person name="Blanchette R.A."/>
            <person name="Kersten P."/>
            <person name="Martinez A.T."/>
            <person name="Vicuna R."/>
            <person name="Cullen D."/>
        </authorList>
    </citation>
    <scope>NUCLEOTIDE SEQUENCE [LARGE SCALE GENOMIC DNA]</scope>
    <source>
        <strain evidence="3 4">B</strain>
    </source>
</reference>
<sequence length="280" mass="31019">MDAYLKTRATGGLLSRAAPVLLVLSSIRILLKYRCRPSKLHLRSTEPAMPLQSTTCGQSPTSADLIIRSCDGVEFCVHKAILSLASQTFAAMFHGTCMAIDGQDPLILEEDAHTLEMLFRTCYPVLNPELKSTEDVLNLMKASKKYMADYAEQVARMALMSSDLLESAPFSVFSIACYFGLEEEARKAAKYTLKCHPPMTIPTALGSAGGINVWNLLAYGRTCKGAILASLEDDDDGFWNEVQEFTKFICMTCNPDAMEPHGVRDDSMLRTCMSLRLYKR</sequence>
<gene>
    <name evidence="3" type="ORF">CERSUDRAFT_104291</name>
</gene>
<keyword evidence="1" id="KW-1133">Transmembrane helix</keyword>
<dbReference type="Proteomes" id="UP000016930">
    <property type="component" value="Unassembled WGS sequence"/>
</dbReference>
<dbReference type="HOGENOM" id="CLU_995869_0_0_1"/>